<dbReference type="AlphaFoldDB" id="K0KHP1"/>
<dbReference type="EMBL" id="CAIF01000048">
    <property type="protein sequence ID" value="CCH42531.1"/>
    <property type="molecule type" value="Genomic_DNA"/>
</dbReference>
<reference evidence="3 4" key="1">
    <citation type="journal article" date="2012" name="Eukaryot. Cell">
        <title>Draft genome sequence of Wickerhamomyces ciferrii NRRL Y-1031 F-60-10.</title>
        <authorList>
            <person name="Schneider J."/>
            <person name="Andrea H."/>
            <person name="Blom J."/>
            <person name="Jaenicke S."/>
            <person name="Ruckert C."/>
            <person name="Schorsch C."/>
            <person name="Szczepanowski R."/>
            <person name="Farwick M."/>
            <person name="Goesmann A."/>
            <person name="Puhler A."/>
            <person name="Schaffer S."/>
            <person name="Tauch A."/>
            <person name="Kohler T."/>
            <person name="Brinkrolf K."/>
        </authorList>
    </citation>
    <scope>NUCLEOTIDE SEQUENCE [LARGE SCALE GENOMIC DNA]</scope>
    <source>
        <strain evidence="4">ATCC 14091 / BCRC 22168 / CBS 111 / JCM 3599 / NBRC 0793 / NRRL Y-1031 F-60-10</strain>
    </source>
</reference>
<evidence type="ECO:0000313" key="4">
    <source>
        <dbReference type="Proteomes" id="UP000009328"/>
    </source>
</evidence>
<accession>K0KHP1</accession>
<feature type="region of interest" description="Disordered" evidence="1">
    <location>
        <begin position="1216"/>
        <end position="1255"/>
    </location>
</feature>
<dbReference type="GO" id="GO:0007035">
    <property type="term" value="P:vacuolar acidification"/>
    <property type="evidence" value="ECO:0007669"/>
    <property type="project" value="TreeGrafter"/>
</dbReference>
<evidence type="ECO:0000313" key="3">
    <source>
        <dbReference type="EMBL" id="CCH42531.1"/>
    </source>
</evidence>
<dbReference type="Gene3D" id="2.130.10.10">
    <property type="entry name" value="YVTN repeat-like/Quinoprotein amine dehydrogenase"/>
    <property type="match status" value="1"/>
</dbReference>
<dbReference type="eggNOG" id="KOG1064">
    <property type="taxonomic scope" value="Eukaryota"/>
</dbReference>
<dbReference type="InParanoid" id="K0KHP1"/>
<keyword evidence="4" id="KW-1185">Reference proteome</keyword>
<dbReference type="SMART" id="SM00320">
    <property type="entry name" value="WD40"/>
    <property type="match status" value="3"/>
</dbReference>
<proteinExistence type="predicted"/>
<dbReference type="InterPro" id="IPR036322">
    <property type="entry name" value="WD40_repeat_dom_sf"/>
</dbReference>
<evidence type="ECO:0000259" key="2">
    <source>
        <dbReference type="Pfam" id="PF12234"/>
    </source>
</evidence>
<dbReference type="InterPro" id="IPR052208">
    <property type="entry name" value="DmX-like/RAVE_component"/>
</dbReference>
<dbReference type="STRING" id="1206466.K0KHP1"/>
<dbReference type="InterPro" id="IPR022033">
    <property type="entry name" value="Rav1p_C"/>
</dbReference>
<dbReference type="FunCoup" id="K0KHP1">
    <property type="interactions" value="79"/>
</dbReference>
<comment type="caution">
    <text evidence="3">The sequence shown here is derived from an EMBL/GenBank/DDBJ whole genome shotgun (WGS) entry which is preliminary data.</text>
</comment>
<dbReference type="InterPro" id="IPR001680">
    <property type="entry name" value="WD40_rpt"/>
</dbReference>
<dbReference type="PANTHER" id="PTHR13950:SF9">
    <property type="entry name" value="RABCONNECTIN-3A"/>
    <property type="match status" value="1"/>
</dbReference>
<dbReference type="InterPro" id="IPR015943">
    <property type="entry name" value="WD40/YVTN_repeat-like_dom_sf"/>
</dbReference>
<organism evidence="3 4">
    <name type="scientific">Wickerhamomyces ciferrii (strain ATCC 14091 / BCRC 22168 / CBS 111 / JCM 3599 / NBRC 0793 / NRRL Y-1031 F-60-10)</name>
    <name type="common">Yeast</name>
    <name type="synonym">Pichia ciferrii</name>
    <dbReference type="NCBI Taxonomy" id="1206466"/>
    <lineage>
        <taxon>Eukaryota</taxon>
        <taxon>Fungi</taxon>
        <taxon>Dikarya</taxon>
        <taxon>Ascomycota</taxon>
        <taxon>Saccharomycotina</taxon>
        <taxon>Saccharomycetes</taxon>
        <taxon>Phaffomycetales</taxon>
        <taxon>Wickerhamomycetaceae</taxon>
        <taxon>Wickerhamomyces</taxon>
    </lineage>
</organism>
<dbReference type="Pfam" id="PF12234">
    <property type="entry name" value="Rav1p_C"/>
    <property type="match status" value="1"/>
</dbReference>
<dbReference type="SUPFAM" id="SSF50978">
    <property type="entry name" value="WD40 repeat-like"/>
    <property type="match status" value="2"/>
</dbReference>
<sequence>MTLSFVPGDPNQAYQAWRLRTKLIDPNDHSPVNTLSWGVQEEIVIGSDFLTLWNLRKEYGETHTRILWSKLQANPVYIAKITQDSSLIASCGKYDKLLKVWNRVLFGDNSLFDMTYLMHPTTITNLRWKTHDYTNLPTSDSYTNTLYSLGRDSVLRIWSSYEYEKTHLIQHWGSLNLYNDSCKKEGKRFVNIVDDYLVTKALKSALSRMYSEQLIEIQKRQPDMAFVADENSNITVIAIENLSQNPPKLMSTAVLKTLKFYPKAFVSNPQFINFAETIINDEGDLSVIIHDLNGVIRHTSIDLRFLVDHADINQVGFLAHKLTGHKKSIKEIIRTVDGEAMLTRSRFTENAIWIPQHLKNGVTLAKKSIVNTPAPISKAVMLERGDILLTLCSDKLLLWNTSLKIAEIIGSFDINTQEEPLSFSSIPFKQHDHNKHYVAAIFKTHIKAWLVEGKSLIDIPAESPPFDADTIHIIAPIDPVGSKFESIRPILSTITKNGILQCYNSVIENGKLKWYESTRLETDILNASYIRGSSVNKFAIVDETRKKLTIWDLKTKVLEYEEVLESNVKDIDWTSTEGKQSMLAIGFDDYSLLYTQLRYDYTNKHPPFQVIKKIDVSKYTTHKIGDSIWLKDGTLVIGTGNQIFVSDKTLDVETDKFTKKSLGSRNIVSNDLLNLCSVLNGPLPLYHPQILIQTLFNKKIEIVKEILLRLFLKIRELEAKDKPINLLGSTLGFDISKFFDLEYHEESFEEPYTSFDDNVADLLKEKLTLHTLPYVTRHQQITLVSTIEAVQEIIKNSLSLDDNGLRFLLGMKLFQLHKGKQEKLTMRDINWAMHSENKELLLQLVETSVKDQRITWTVTKEYGLAYWLKYDDLVSTIEKVARNEFINDDKKDPIKCSVYYLALKKKQILIGLWRTSFGHPEQQKMMNFLKNDFKEKRWRTAALKNAFVLLSKHRYLLAACFFLLADSLKDSVNVLIKQVQDFDLALAVCRIYEGDNGPALQDLLKKNLLSNAISLGDRWTTSFIFWKLKQQSRSIQALVKSPIDCVSDDEKKEVVISERSKFFIEDDPLLLTLYQDLREKNLHYFHGSLGIKPEQEFEFITRVAAIYTRMGCDLLAVSLVKSWTFLKSEDFKKKQSYVSLKSALNGADSTPVKASAPGGSILEKYGLSPSARRRSSFIINYQDTKDQEEPEHFPKGHTKENGGVGLSILEKYGLASNSKSTEDEKSNGNDIKASKAPPPKAAFQEPDMSAFNFGF</sequence>
<evidence type="ECO:0000256" key="1">
    <source>
        <dbReference type="SAM" id="MobiDB-lite"/>
    </source>
</evidence>
<dbReference type="Proteomes" id="UP000009328">
    <property type="component" value="Unassembled WGS sequence"/>
</dbReference>
<feature type="domain" description="RAVE complex protein Rav1 C-terminal" evidence="2">
    <location>
        <begin position="499"/>
        <end position="1119"/>
    </location>
</feature>
<dbReference type="HOGENOM" id="CLU_000310_0_1_1"/>
<gene>
    <name evidence="3" type="ORF">BN7_2075</name>
</gene>
<name>K0KHP1_WICCF</name>
<protein>
    <submittedName>
        <fullName evidence="3">Regulator of V-ATPase in vacuolar membrane protein 1</fullName>
    </submittedName>
</protein>
<dbReference type="GO" id="GO:0043291">
    <property type="term" value="C:RAVE complex"/>
    <property type="evidence" value="ECO:0007669"/>
    <property type="project" value="TreeGrafter"/>
</dbReference>
<dbReference type="PANTHER" id="PTHR13950">
    <property type="entry name" value="RABCONNECTIN-RELATED"/>
    <property type="match status" value="1"/>
</dbReference>